<feature type="region of interest" description="Disordered" evidence="1">
    <location>
        <begin position="39"/>
        <end position="58"/>
    </location>
</feature>
<sequence>MHGCDHQPVKKRCEAAHFTGSMKHRGERHPIAIRMRAKTENAKPVSSKLRRRIIDEAR</sequence>
<protein>
    <submittedName>
        <fullName evidence="2">Uncharacterized protein</fullName>
    </submittedName>
</protein>
<dbReference type="Proteomes" id="UP000053237">
    <property type="component" value="Unassembled WGS sequence"/>
</dbReference>
<organism evidence="2 3">
    <name type="scientific">Albugo candida</name>
    <dbReference type="NCBI Taxonomy" id="65357"/>
    <lineage>
        <taxon>Eukaryota</taxon>
        <taxon>Sar</taxon>
        <taxon>Stramenopiles</taxon>
        <taxon>Oomycota</taxon>
        <taxon>Peronosporomycetes</taxon>
        <taxon>Albuginales</taxon>
        <taxon>Albuginaceae</taxon>
        <taxon>Albugo</taxon>
    </lineage>
</organism>
<evidence type="ECO:0000313" key="2">
    <source>
        <dbReference type="EMBL" id="CCI11047.1"/>
    </source>
</evidence>
<dbReference type="EMBL" id="CAIX01000523">
    <property type="protein sequence ID" value="CCI11047.1"/>
    <property type="molecule type" value="Genomic_DNA"/>
</dbReference>
<comment type="caution">
    <text evidence="2">The sequence shown here is derived from an EMBL/GenBank/DDBJ whole genome shotgun (WGS) entry which is preliminary data.</text>
</comment>
<proteinExistence type="predicted"/>
<dbReference type="AlphaFoldDB" id="A0A024FVY7"/>
<dbReference type="InParanoid" id="A0A024FVY7"/>
<gene>
    <name evidence="2" type="ORF">BN9_122840</name>
</gene>
<accession>A0A024FVY7</accession>
<evidence type="ECO:0000256" key="1">
    <source>
        <dbReference type="SAM" id="MobiDB-lite"/>
    </source>
</evidence>
<name>A0A024FVY7_9STRA</name>
<keyword evidence="3" id="KW-1185">Reference proteome</keyword>
<reference evidence="2 3" key="1">
    <citation type="submission" date="2012-05" db="EMBL/GenBank/DDBJ databases">
        <title>Recombination and specialization in a pathogen metapopulation.</title>
        <authorList>
            <person name="Gardiner A."/>
            <person name="Kemen E."/>
            <person name="Schultz-Larsen T."/>
            <person name="MacLean D."/>
            <person name="Van Oosterhout C."/>
            <person name="Jones J.D.G."/>
        </authorList>
    </citation>
    <scope>NUCLEOTIDE SEQUENCE [LARGE SCALE GENOMIC DNA]</scope>
    <source>
        <strain evidence="2 3">Ac Nc2</strain>
    </source>
</reference>
<evidence type="ECO:0000313" key="3">
    <source>
        <dbReference type="Proteomes" id="UP000053237"/>
    </source>
</evidence>